<feature type="transmembrane region" description="Helical" evidence="1">
    <location>
        <begin position="64"/>
        <end position="85"/>
    </location>
</feature>
<dbReference type="Proteomes" id="UP000296469">
    <property type="component" value="Chromosome"/>
</dbReference>
<keyword evidence="1" id="KW-0472">Membrane</keyword>
<dbReference type="AlphaFoldDB" id="A0A4P7SP79"/>
<proteinExistence type="predicted"/>
<gene>
    <name evidence="2" type="ORF">E5225_00570</name>
</gene>
<reference evidence="2 3" key="1">
    <citation type="submission" date="2019-04" db="EMBL/GenBank/DDBJ databases">
        <title>Isolation and identification of Cellulomonas shaoxiangyii sp. Nov. isolated from feces of the Tibetan antelopes (Pantholops hodgsonii) in the Qinghai-Tibet plateau of China.</title>
        <authorList>
            <person name="Tian Z."/>
        </authorList>
    </citation>
    <scope>NUCLEOTIDE SEQUENCE [LARGE SCALE GENOMIC DNA]</scope>
    <source>
        <strain evidence="2 3">Z28</strain>
    </source>
</reference>
<protein>
    <submittedName>
        <fullName evidence="2">Uncharacterized protein</fullName>
    </submittedName>
</protein>
<evidence type="ECO:0000313" key="2">
    <source>
        <dbReference type="EMBL" id="QCB95076.1"/>
    </source>
</evidence>
<feature type="transmembrane region" description="Helical" evidence="1">
    <location>
        <begin position="131"/>
        <end position="152"/>
    </location>
</feature>
<dbReference type="InterPro" id="IPR049713">
    <property type="entry name" value="Pr6Pr-like"/>
</dbReference>
<evidence type="ECO:0000313" key="3">
    <source>
        <dbReference type="Proteomes" id="UP000296469"/>
    </source>
</evidence>
<name>A0A4P7SP79_9CELL</name>
<keyword evidence="1" id="KW-0812">Transmembrane</keyword>
<dbReference type="KEGG" id="celz:E5225_00570"/>
<keyword evidence="3" id="KW-1185">Reference proteome</keyword>
<dbReference type="NCBIfam" id="NF038065">
    <property type="entry name" value="Pr6Pr"/>
    <property type="match status" value="1"/>
</dbReference>
<dbReference type="OrthoDB" id="9809977at2"/>
<feature type="transmembrane region" description="Helical" evidence="1">
    <location>
        <begin position="35"/>
        <end position="57"/>
    </location>
</feature>
<keyword evidence="1" id="KW-1133">Transmembrane helix</keyword>
<accession>A0A4P7SP79</accession>
<evidence type="ECO:0000256" key="1">
    <source>
        <dbReference type="SAM" id="Phobius"/>
    </source>
</evidence>
<feature type="transmembrane region" description="Helical" evidence="1">
    <location>
        <begin position="172"/>
        <end position="192"/>
    </location>
</feature>
<sequence>MLDVVVAQLRLCVATLALAGTQEVWREGDLGGLVYFTNLSNLSFALVLVWAAVASLAGRGHPPAVLKAGVTLFLLITGLVSWLVLAPGAPGAPAVALGLTGGQIEHEVVPVAALLDFLLLDAHRRLRWRAVAWWVGALLLYCAVTTARGLLVPGAGYPYGFVDLGALGWGGLLRNVLAYGTAFAGLGALLVLADRRLPAGALVGTAGHPVALRQEAAGR</sequence>
<dbReference type="EMBL" id="CP039291">
    <property type="protein sequence ID" value="QCB95076.1"/>
    <property type="molecule type" value="Genomic_DNA"/>
</dbReference>
<organism evidence="2 3">
    <name type="scientific">Cellulomonas shaoxiangyii</name>
    <dbReference type="NCBI Taxonomy" id="2566013"/>
    <lineage>
        <taxon>Bacteria</taxon>
        <taxon>Bacillati</taxon>
        <taxon>Actinomycetota</taxon>
        <taxon>Actinomycetes</taxon>
        <taxon>Micrococcales</taxon>
        <taxon>Cellulomonadaceae</taxon>
        <taxon>Cellulomonas</taxon>
    </lineage>
</organism>